<reference evidence="3 4" key="1">
    <citation type="journal article" date="2015" name="Genome Biol. Evol.">
        <title>Comparative Genomics of a Bacterivorous Green Alga Reveals Evolutionary Causalities and Consequences of Phago-Mixotrophic Mode of Nutrition.</title>
        <authorList>
            <person name="Burns J.A."/>
            <person name="Paasch A."/>
            <person name="Narechania A."/>
            <person name="Kim E."/>
        </authorList>
    </citation>
    <scope>NUCLEOTIDE SEQUENCE [LARGE SCALE GENOMIC DNA]</scope>
    <source>
        <strain evidence="3 4">PLY_AMNH</strain>
    </source>
</reference>
<feature type="compositionally biased region" description="Gly residues" evidence="1">
    <location>
        <begin position="852"/>
        <end position="863"/>
    </location>
</feature>
<feature type="non-terminal residue" evidence="3">
    <location>
        <position position="1228"/>
    </location>
</feature>
<dbReference type="Gene3D" id="1.25.60.10">
    <property type="entry name" value="MgtE N-terminal domain-like"/>
    <property type="match status" value="1"/>
</dbReference>
<dbReference type="SUPFAM" id="SSF158791">
    <property type="entry name" value="MgtE N-terminal domain-like"/>
    <property type="match status" value="4"/>
</dbReference>
<evidence type="ECO:0000259" key="2">
    <source>
        <dbReference type="Pfam" id="PF03448"/>
    </source>
</evidence>
<dbReference type="Pfam" id="PF03448">
    <property type="entry name" value="MgtE_N"/>
    <property type="match status" value="1"/>
</dbReference>
<feature type="region of interest" description="Disordered" evidence="1">
    <location>
        <begin position="228"/>
        <end position="254"/>
    </location>
</feature>
<feature type="domain" description="Magnesium transporter MgtE intracellular" evidence="2">
    <location>
        <begin position="556"/>
        <end position="643"/>
    </location>
</feature>
<dbReference type="AlphaFoldDB" id="A0AAE0G2J4"/>
<feature type="region of interest" description="Disordered" evidence="1">
    <location>
        <begin position="844"/>
        <end position="894"/>
    </location>
</feature>
<proteinExistence type="predicted"/>
<organism evidence="3 4">
    <name type="scientific">Cymbomonas tetramitiformis</name>
    <dbReference type="NCBI Taxonomy" id="36881"/>
    <lineage>
        <taxon>Eukaryota</taxon>
        <taxon>Viridiplantae</taxon>
        <taxon>Chlorophyta</taxon>
        <taxon>Pyramimonadophyceae</taxon>
        <taxon>Pyramimonadales</taxon>
        <taxon>Pyramimonadaceae</taxon>
        <taxon>Cymbomonas</taxon>
    </lineage>
</organism>
<keyword evidence="4" id="KW-1185">Reference proteome</keyword>
<dbReference type="InterPro" id="IPR038076">
    <property type="entry name" value="MgtE_N_sf"/>
</dbReference>
<evidence type="ECO:0000313" key="3">
    <source>
        <dbReference type="EMBL" id="KAK3270401.1"/>
    </source>
</evidence>
<feature type="region of interest" description="Disordered" evidence="1">
    <location>
        <begin position="167"/>
        <end position="189"/>
    </location>
</feature>
<dbReference type="Proteomes" id="UP001190700">
    <property type="component" value="Unassembled WGS sequence"/>
</dbReference>
<name>A0AAE0G2J4_9CHLO</name>
<protein>
    <recommendedName>
        <fullName evidence="2">Magnesium transporter MgtE intracellular domain-containing protein</fullName>
    </recommendedName>
</protein>
<feature type="region of interest" description="Disordered" evidence="1">
    <location>
        <begin position="100"/>
        <end position="120"/>
    </location>
</feature>
<accession>A0AAE0G2J4</accession>
<sequence length="1228" mass="127891">MPGCVMNPERDALPTTTPDRLPSGPDAPHTPATQVALPPSVRPSAVTRPPRPAAGPLRLGRNDITSMLRSAKNKQAQRTVDNSALWKALPGDGREEMLANTEVQEEGAPPMGDARSEEGGEGDAALFERFEGPTARSVGTPGEGLDMQSVSSLDFVGENGDVLEERSLRSSQGELGEVAADEQADGKGWGKVRKSVPVRRGATRLVSFPEHVLQQAAQFREGLKRMGQLVEHGGGGDGEGEEEEPPQAESPGEELRALEERFVSGLEAERDGIELATWDPQRAAERLSSIPPRTAAATLAAMHPQTAANVLTAMDRQMAGAVLSAVGDSEKAAAILAVSHSKAAAMWMGSAPEDGSEAMHKHLIAVEAQPRAGILSGMTKEAAQGHLAAMSTAEAGAMLQLMPHSAAGAALSDDPEVAAAQLAAMSAGAASRVLATKDPESQVAVLAAAPWKASKNWLQELDVAAVAEHLANMQPPSEAASHLKGMRPAKAAAVLAAQEPNVSGAILSSMGAAASVAVLAVMDPAAAGRTLAGMDAEGGKTAAVLAQVYADARDEAKAAGKLASMPAEAAAMVLRQMEPAKAAAMLRITSPHTAAGWLGAVAPEEAAALLDGAGVDTAAAVLLVMPAEAAAAIVQISPAGEAQLARMNPLSRGAVLGHCAPAEAARLLVGGAGGSSQEAAEQLQGMGPEAAAKVLAAEAPAAAAAQLALMPAGEAAAALDEMELEAMLATIAAIRDRRAAKEILAELPPASSAQLLAAMPTEEAAVLLSMSDPEVAAAQLSAMDPDAGHAIMKGLKEHDASVAQLASSLLSKLPGDVEQQLDQIAAENPHAAELKAMLRDVDRASQGRQDDGNGGGAGEGSVGGAAEQKSKKRRKEGGHREDEQGKYRFDGTEAEPAGPIPVMERAVTLEFVHNVYAYLARKLGYKAEIMSTAQVISELVVPLTRPHACSFVEFMARHAPGELKASLLRRRQGVWHGRASSLVSHPWGGKHRLLVEALEGVPPRPPPHGSRLGAAPEPHLFWISAFASNLHGPELQPVLMPSASATAPPPAQGATPQSIASAVLKEAGHVMLVWDDWNSPACCLRTWCMYEAWQALSAGVRLSLALTDSGQAEVHVASLARRKPRNLQTQAEEELVQQLQHLVVTVDLANATTTVRAEGKAMSREMGGGASPEHLQQAGRLLMESLTWRFRLAAIAPCLREVLVERQELTVLVLLAPNSTERDLFFSL</sequence>
<comment type="caution">
    <text evidence="3">The sequence shown here is derived from an EMBL/GenBank/DDBJ whole genome shotgun (WGS) entry which is preliminary data.</text>
</comment>
<feature type="region of interest" description="Disordered" evidence="1">
    <location>
        <begin position="1"/>
        <end position="63"/>
    </location>
</feature>
<evidence type="ECO:0000313" key="4">
    <source>
        <dbReference type="Proteomes" id="UP001190700"/>
    </source>
</evidence>
<feature type="compositionally biased region" description="Basic and acidic residues" evidence="1">
    <location>
        <begin position="878"/>
        <end position="891"/>
    </location>
</feature>
<dbReference type="EMBL" id="LGRX02010412">
    <property type="protein sequence ID" value="KAK3270401.1"/>
    <property type="molecule type" value="Genomic_DNA"/>
</dbReference>
<evidence type="ECO:0000256" key="1">
    <source>
        <dbReference type="SAM" id="MobiDB-lite"/>
    </source>
</evidence>
<dbReference type="Gene3D" id="1.10.220.30">
    <property type="match status" value="1"/>
</dbReference>
<dbReference type="InterPro" id="IPR006668">
    <property type="entry name" value="Mg_transptr_MgtE_intracell_dom"/>
</dbReference>
<gene>
    <name evidence="3" type="ORF">CYMTET_21201</name>
</gene>